<dbReference type="SUPFAM" id="SSF55874">
    <property type="entry name" value="ATPase domain of HSP90 chaperone/DNA topoisomerase II/histidine kinase"/>
    <property type="match status" value="1"/>
</dbReference>
<dbReference type="InterPro" id="IPR003594">
    <property type="entry name" value="HATPase_dom"/>
</dbReference>
<dbReference type="CDD" id="cd00075">
    <property type="entry name" value="HATPase"/>
    <property type="match status" value="1"/>
</dbReference>
<keyword evidence="11 14" id="KW-1133">Transmembrane helix</keyword>
<organism evidence="17 18">
    <name type="scientific">Cohnella phaseoli</name>
    <dbReference type="NCBI Taxonomy" id="456490"/>
    <lineage>
        <taxon>Bacteria</taxon>
        <taxon>Bacillati</taxon>
        <taxon>Bacillota</taxon>
        <taxon>Bacilli</taxon>
        <taxon>Bacillales</taxon>
        <taxon>Paenibacillaceae</taxon>
        <taxon>Cohnella</taxon>
    </lineage>
</organism>
<evidence type="ECO:0000256" key="9">
    <source>
        <dbReference type="ARBA" id="ARBA00022777"/>
    </source>
</evidence>
<evidence type="ECO:0000256" key="12">
    <source>
        <dbReference type="ARBA" id="ARBA00023012"/>
    </source>
</evidence>
<dbReference type="InterPro" id="IPR003660">
    <property type="entry name" value="HAMP_dom"/>
</dbReference>
<evidence type="ECO:0000256" key="4">
    <source>
        <dbReference type="ARBA" id="ARBA00022475"/>
    </source>
</evidence>
<dbReference type="Proteomes" id="UP000256977">
    <property type="component" value="Unassembled WGS sequence"/>
</dbReference>
<dbReference type="CDD" id="cd00082">
    <property type="entry name" value="HisKA"/>
    <property type="match status" value="1"/>
</dbReference>
<dbReference type="CDD" id="cd06225">
    <property type="entry name" value="HAMP"/>
    <property type="match status" value="1"/>
</dbReference>
<feature type="transmembrane region" description="Helical" evidence="14">
    <location>
        <begin position="175"/>
        <end position="195"/>
    </location>
</feature>
<keyword evidence="9 17" id="KW-0418">Kinase</keyword>
<proteinExistence type="predicted"/>
<evidence type="ECO:0000256" key="10">
    <source>
        <dbReference type="ARBA" id="ARBA00022840"/>
    </source>
</evidence>
<dbReference type="EMBL" id="QRDZ01000008">
    <property type="protein sequence ID" value="RED83264.1"/>
    <property type="molecule type" value="Genomic_DNA"/>
</dbReference>
<dbReference type="Gene3D" id="3.30.565.10">
    <property type="entry name" value="Histidine kinase-like ATPase, C-terminal domain"/>
    <property type="match status" value="1"/>
</dbReference>
<dbReference type="PANTHER" id="PTHR45528:SF1">
    <property type="entry name" value="SENSOR HISTIDINE KINASE CPXA"/>
    <property type="match status" value="1"/>
</dbReference>
<dbReference type="PROSITE" id="PS50109">
    <property type="entry name" value="HIS_KIN"/>
    <property type="match status" value="1"/>
</dbReference>
<dbReference type="PRINTS" id="PR00344">
    <property type="entry name" value="BCTRLSENSOR"/>
</dbReference>
<evidence type="ECO:0000256" key="6">
    <source>
        <dbReference type="ARBA" id="ARBA00022679"/>
    </source>
</evidence>
<dbReference type="SUPFAM" id="SSF47384">
    <property type="entry name" value="Homodimeric domain of signal transducing histidine kinase"/>
    <property type="match status" value="1"/>
</dbReference>
<dbReference type="InterPro" id="IPR003661">
    <property type="entry name" value="HisK_dim/P_dom"/>
</dbReference>
<keyword evidence="8" id="KW-0547">Nucleotide-binding</keyword>
<accession>A0A3D9K9R7</accession>
<feature type="transmembrane region" description="Helical" evidence="14">
    <location>
        <begin position="12"/>
        <end position="38"/>
    </location>
</feature>
<keyword evidence="13 14" id="KW-0472">Membrane</keyword>
<dbReference type="GO" id="GO:0005524">
    <property type="term" value="F:ATP binding"/>
    <property type="evidence" value="ECO:0007669"/>
    <property type="project" value="UniProtKB-KW"/>
</dbReference>
<comment type="subcellular location">
    <subcellularLocation>
        <location evidence="2">Cell membrane</location>
        <topology evidence="2">Multi-pass membrane protein</topology>
    </subcellularLocation>
</comment>
<name>A0A3D9K9R7_9BACL</name>
<dbReference type="InterPro" id="IPR036097">
    <property type="entry name" value="HisK_dim/P_sf"/>
</dbReference>
<keyword evidence="5" id="KW-0597">Phosphoprotein</keyword>
<dbReference type="PANTHER" id="PTHR45528">
    <property type="entry name" value="SENSOR HISTIDINE KINASE CPXA"/>
    <property type="match status" value="1"/>
</dbReference>
<dbReference type="InterPro" id="IPR050398">
    <property type="entry name" value="HssS/ArlS-like"/>
</dbReference>
<evidence type="ECO:0000313" key="17">
    <source>
        <dbReference type="EMBL" id="RED83264.1"/>
    </source>
</evidence>
<dbReference type="AlphaFoldDB" id="A0A3D9K9R7"/>
<dbReference type="PROSITE" id="PS50885">
    <property type="entry name" value="HAMP"/>
    <property type="match status" value="1"/>
</dbReference>
<evidence type="ECO:0000256" key="5">
    <source>
        <dbReference type="ARBA" id="ARBA00022553"/>
    </source>
</evidence>
<dbReference type="FunFam" id="3.30.565.10:FF:000006">
    <property type="entry name" value="Sensor histidine kinase WalK"/>
    <property type="match status" value="1"/>
</dbReference>
<evidence type="ECO:0000256" key="11">
    <source>
        <dbReference type="ARBA" id="ARBA00022989"/>
    </source>
</evidence>
<dbReference type="Pfam" id="PF00512">
    <property type="entry name" value="HisKA"/>
    <property type="match status" value="1"/>
</dbReference>
<dbReference type="SUPFAM" id="SSF158472">
    <property type="entry name" value="HAMP domain-like"/>
    <property type="match status" value="1"/>
</dbReference>
<evidence type="ECO:0000256" key="13">
    <source>
        <dbReference type="ARBA" id="ARBA00023136"/>
    </source>
</evidence>
<dbReference type="GO" id="GO:0000155">
    <property type="term" value="F:phosphorelay sensor kinase activity"/>
    <property type="evidence" value="ECO:0007669"/>
    <property type="project" value="InterPro"/>
</dbReference>
<dbReference type="Gene3D" id="6.10.340.10">
    <property type="match status" value="1"/>
</dbReference>
<dbReference type="SMART" id="SM00387">
    <property type="entry name" value="HATPase_c"/>
    <property type="match status" value="1"/>
</dbReference>
<dbReference type="Pfam" id="PF00672">
    <property type="entry name" value="HAMP"/>
    <property type="match status" value="1"/>
</dbReference>
<dbReference type="InterPro" id="IPR005467">
    <property type="entry name" value="His_kinase_dom"/>
</dbReference>
<dbReference type="InterPro" id="IPR036890">
    <property type="entry name" value="HATPase_C_sf"/>
</dbReference>
<keyword evidence="12" id="KW-0902">Two-component regulatory system</keyword>
<feature type="domain" description="HAMP" evidence="16">
    <location>
        <begin position="198"/>
        <end position="250"/>
    </location>
</feature>
<dbReference type="EC" id="2.7.13.3" evidence="3"/>
<evidence type="ECO:0000256" key="2">
    <source>
        <dbReference type="ARBA" id="ARBA00004651"/>
    </source>
</evidence>
<keyword evidence="10" id="KW-0067">ATP-binding</keyword>
<dbReference type="FunFam" id="1.10.287.130:FF:000001">
    <property type="entry name" value="Two-component sensor histidine kinase"/>
    <property type="match status" value="1"/>
</dbReference>
<sequence>MSIRLKLILTYLFGTILTTIIVAMTGIGIVTAILSYLISGIVKDQSPHEAFSRGIDLFVDLRYAERYAPEELTSPEFAASIGERLEPFKGFLVVRQGERWESYGELSEGEAFLRQLRQDVAAAQSKKDRVFVVSAWEERDLLSVAYDFPGIDDPLTYYLVTDVTMAESKKSGFKFFVLLGIAILVGIILVPLIWITTRDIVRPLRQLEQGSRRIAEGDLNFRLESKVRNEVGGVIRSYEKMRSELQRSIDVQLALEENRKELISNISHDLKTPLTSIKGYVEGIRVGIADDPEKLKKYVDVIYAKALDMDRMIDDLFLLSKLDLEQEQFYLESVLLESFYRQTISELQMECERAGVRLTSEYEAGQEDIVTMDIQKIKRVMLNLVGNSIKFMDKQDPHVHVHFGRQLENWVFTVTDNGPGMGPAELERIFDRFYRGDAFRNQNVAGSGLGLAIVKQIIVNHGGTIQARSEPGQSMTVIVSIPMKRDSKEAGRA</sequence>
<evidence type="ECO:0000259" key="15">
    <source>
        <dbReference type="PROSITE" id="PS50109"/>
    </source>
</evidence>
<evidence type="ECO:0000256" key="3">
    <source>
        <dbReference type="ARBA" id="ARBA00012438"/>
    </source>
</evidence>
<dbReference type="SMART" id="SM00388">
    <property type="entry name" value="HisKA"/>
    <property type="match status" value="1"/>
</dbReference>
<evidence type="ECO:0000313" key="18">
    <source>
        <dbReference type="Proteomes" id="UP000256977"/>
    </source>
</evidence>
<evidence type="ECO:0000256" key="7">
    <source>
        <dbReference type="ARBA" id="ARBA00022692"/>
    </source>
</evidence>
<reference evidence="17 18" key="1">
    <citation type="submission" date="2018-07" db="EMBL/GenBank/DDBJ databases">
        <title>Genomic Encyclopedia of Type Strains, Phase III (KMG-III): the genomes of soil and plant-associated and newly described type strains.</title>
        <authorList>
            <person name="Whitman W."/>
        </authorList>
    </citation>
    <scope>NUCLEOTIDE SEQUENCE [LARGE SCALE GENOMIC DNA]</scope>
    <source>
        <strain evidence="17 18">CECT 7287</strain>
    </source>
</reference>
<feature type="domain" description="Histidine kinase" evidence="15">
    <location>
        <begin position="265"/>
        <end position="485"/>
    </location>
</feature>
<keyword evidence="6" id="KW-0808">Transferase</keyword>
<dbReference type="OrthoDB" id="335833at2"/>
<dbReference type="InterPro" id="IPR004358">
    <property type="entry name" value="Sig_transdc_His_kin-like_C"/>
</dbReference>
<protein>
    <recommendedName>
        <fullName evidence="3">histidine kinase</fullName>
        <ecNumber evidence="3">2.7.13.3</ecNumber>
    </recommendedName>
</protein>
<evidence type="ECO:0000256" key="8">
    <source>
        <dbReference type="ARBA" id="ARBA00022741"/>
    </source>
</evidence>
<keyword evidence="18" id="KW-1185">Reference proteome</keyword>
<evidence type="ECO:0000259" key="16">
    <source>
        <dbReference type="PROSITE" id="PS50885"/>
    </source>
</evidence>
<dbReference type="Pfam" id="PF02518">
    <property type="entry name" value="HATPase_c"/>
    <property type="match status" value="1"/>
</dbReference>
<dbReference type="Gene3D" id="1.10.287.130">
    <property type="match status" value="1"/>
</dbReference>
<keyword evidence="7 14" id="KW-0812">Transmembrane</keyword>
<comment type="catalytic activity">
    <reaction evidence="1">
        <text>ATP + protein L-histidine = ADP + protein N-phospho-L-histidine.</text>
        <dbReference type="EC" id="2.7.13.3"/>
    </reaction>
</comment>
<gene>
    <name evidence="17" type="ORF">DFP98_108107</name>
</gene>
<keyword evidence="4" id="KW-1003">Cell membrane</keyword>
<evidence type="ECO:0000256" key="1">
    <source>
        <dbReference type="ARBA" id="ARBA00000085"/>
    </source>
</evidence>
<dbReference type="SMART" id="SM00304">
    <property type="entry name" value="HAMP"/>
    <property type="match status" value="1"/>
</dbReference>
<dbReference type="GO" id="GO:0005886">
    <property type="term" value="C:plasma membrane"/>
    <property type="evidence" value="ECO:0007669"/>
    <property type="project" value="UniProtKB-SubCell"/>
</dbReference>
<evidence type="ECO:0000256" key="14">
    <source>
        <dbReference type="SAM" id="Phobius"/>
    </source>
</evidence>
<comment type="caution">
    <text evidence="17">The sequence shown here is derived from an EMBL/GenBank/DDBJ whole genome shotgun (WGS) entry which is preliminary data.</text>
</comment>
<dbReference type="RefSeq" id="WP_116060865.1">
    <property type="nucleotide sequence ID" value="NZ_QRDZ01000008.1"/>
</dbReference>